<dbReference type="InterPro" id="IPR017853">
    <property type="entry name" value="GH"/>
</dbReference>
<feature type="region of interest" description="Disordered" evidence="4">
    <location>
        <begin position="454"/>
        <end position="482"/>
    </location>
</feature>
<dbReference type="SUPFAM" id="SSF51445">
    <property type="entry name" value="(Trans)glycosidases"/>
    <property type="match status" value="1"/>
</dbReference>
<dbReference type="SMART" id="SM00642">
    <property type="entry name" value="Aamy"/>
    <property type="match status" value="1"/>
</dbReference>
<keyword evidence="3" id="KW-0326">Glycosidase</keyword>
<dbReference type="Proteomes" id="UP000612808">
    <property type="component" value="Unassembled WGS sequence"/>
</dbReference>
<feature type="compositionally biased region" description="Basic and acidic residues" evidence="4">
    <location>
        <begin position="454"/>
        <end position="469"/>
    </location>
</feature>
<comment type="caution">
    <text evidence="6">The sequence shown here is derived from an EMBL/GenBank/DDBJ whole genome shotgun (WGS) entry which is preliminary data.</text>
</comment>
<proteinExistence type="inferred from homology"/>
<dbReference type="EMBL" id="BOMB01000031">
    <property type="protein sequence ID" value="GID14466.1"/>
    <property type="molecule type" value="Genomic_DNA"/>
</dbReference>
<dbReference type="Pfam" id="PF02922">
    <property type="entry name" value="CBM_48"/>
    <property type="match status" value="1"/>
</dbReference>
<dbReference type="InterPro" id="IPR006047">
    <property type="entry name" value="GH13_cat_dom"/>
</dbReference>
<dbReference type="InterPro" id="IPR013783">
    <property type="entry name" value="Ig-like_fold"/>
</dbReference>
<dbReference type="NCBIfam" id="TIGR02100">
    <property type="entry name" value="glgX_debranch"/>
    <property type="match status" value="1"/>
</dbReference>
<dbReference type="GO" id="GO:0005980">
    <property type="term" value="P:glycogen catabolic process"/>
    <property type="evidence" value="ECO:0007669"/>
    <property type="project" value="InterPro"/>
</dbReference>
<gene>
    <name evidence="6" type="ORF">Aru02nite_53550</name>
</gene>
<name>A0A8J3NCX8_9ACTN</name>
<evidence type="ECO:0000313" key="7">
    <source>
        <dbReference type="Proteomes" id="UP000612808"/>
    </source>
</evidence>
<dbReference type="PANTHER" id="PTHR43002">
    <property type="entry name" value="GLYCOGEN DEBRANCHING ENZYME"/>
    <property type="match status" value="1"/>
</dbReference>
<evidence type="ECO:0000256" key="2">
    <source>
        <dbReference type="ARBA" id="ARBA00022801"/>
    </source>
</evidence>
<dbReference type="Gene3D" id="2.60.40.10">
    <property type="entry name" value="Immunoglobulins"/>
    <property type="match status" value="1"/>
</dbReference>
<dbReference type="CDD" id="cd02856">
    <property type="entry name" value="E_set_GDE_Isoamylase_N"/>
    <property type="match status" value="1"/>
</dbReference>
<evidence type="ECO:0000313" key="6">
    <source>
        <dbReference type="EMBL" id="GID14466.1"/>
    </source>
</evidence>
<dbReference type="SUPFAM" id="SSF51011">
    <property type="entry name" value="Glycosyl hydrolase domain"/>
    <property type="match status" value="1"/>
</dbReference>
<keyword evidence="7" id="KW-1185">Reference proteome</keyword>
<dbReference type="InterPro" id="IPR014756">
    <property type="entry name" value="Ig_E-set"/>
</dbReference>
<dbReference type="GO" id="GO:0004135">
    <property type="term" value="F:amylo-alpha-1,6-glucosidase activity"/>
    <property type="evidence" value="ECO:0007669"/>
    <property type="project" value="InterPro"/>
</dbReference>
<reference evidence="6" key="1">
    <citation type="submission" date="2021-01" db="EMBL/GenBank/DDBJ databases">
        <title>Whole genome shotgun sequence of Actinocatenispora rupis NBRC 107355.</title>
        <authorList>
            <person name="Komaki H."/>
            <person name="Tamura T."/>
        </authorList>
    </citation>
    <scope>NUCLEOTIDE SEQUENCE</scope>
    <source>
        <strain evidence="6">NBRC 107355</strain>
    </source>
</reference>
<dbReference type="Gene3D" id="3.20.20.80">
    <property type="entry name" value="Glycosidases"/>
    <property type="match status" value="1"/>
</dbReference>
<dbReference type="AlphaFoldDB" id="A0A8J3NCX8"/>
<evidence type="ECO:0000256" key="1">
    <source>
        <dbReference type="ARBA" id="ARBA00008061"/>
    </source>
</evidence>
<evidence type="ECO:0000256" key="4">
    <source>
        <dbReference type="SAM" id="MobiDB-lite"/>
    </source>
</evidence>
<dbReference type="Gene3D" id="2.60.40.1180">
    <property type="entry name" value="Golgi alpha-mannosidase II"/>
    <property type="match status" value="1"/>
</dbReference>
<keyword evidence="2" id="KW-0378">Hydrolase</keyword>
<dbReference type="RefSeq" id="WP_239076967.1">
    <property type="nucleotide sequence ID" value="NZ_BAAAZM010000018.1"/>
</dbReference>
<evidence type="ECO:0000259" key="5">
    <source>
        <dbReference type="SMART" id="SM00642"/>
    </source>
</evidence>
<feature type="domain" description="Glycosyl hydrolase family 13 catalytic" evidence="5">
    <location>
        <begin position="140"/>
        <end position="554"/>
    </location>
</feature>
<comment type="similarity">
    <text evidence="1">Belongs to the glycosyl hydrolase 13 family.</text>
</comment>
<organism evidence="6 7">
    <name type="scientific">Actinocatenispora rupis</name>
    <dbReference type="NCBI Taxonomy" id="519421"/>
    <lineage>
        <taxon>Bacteria</taxon>
        <taxon>Bacillati</taxon>
        <taxon>Actinomycetota</taxon>
        <taxon>Actinomycetes</taxon>
        <taxon>Micromonosporales</taxon>
        <taxon>Micromonosporaceae</taxon>
        <taxon>Actinocatenispora</taxon>
    </lineage>
</organism>
<evidence type="ECO:0000256" key="3">
    <source>
        <dbReference type="ARBA" id="ARBA00023295"/>
    </source>
</evidence>
<accession>A0A8J3NCX8</accession>
<sequence>MELGATTDDGGVRFAVYSAAATGVDVCLFDPDGTERRVPLPERTDNVWHGRVDGIGPGQRYGLRARGPWDPGRGHLFDPSKLLLDPYGRAVAGTLTDAPALRAGTGTDSAPYVPRSVVVGPLDPATRPPLRPWTDTVLYEMHVRGFTATMPDVPPELRGTYAGLGHPAAVAYLAGLGVTAVELLPVQHSVTEPSVAARGLTNYWGYNTLGYFAPDTRFAASGCPADPSSGANPATEFREMVDALHAAGIEVVLDVVYNHTAEGPPDGPTLSFRGLDNRTYYRLDPADGSRYRDYTGCGNTLDLRQPPVLRLVLDSLRYWVTTMGVDGFRFDLASALTRSADSVDRYSAFLGAVGQDPVLRGVRLIAEPWDLGMDGYRVGGFPPPWAEWNGRYRDAVRDFWRGSLGHLAEVGTRLAGSEDLYGLSGRGPYASVNFVTAHDGFTLRDLVSYERKHNEANGEHGADGTDDNRSANFGVEGDTDDPAVRAARDRQVRNLLTTLLLSAGTPMLLAGDELGNTQHGNNNAYCQDNPTSWLDWSTADTGLAAFVRDLLALRAREPVFRRRGFFTGATVDGRRDLVWYRPDGGEVTDADWHRPGDHTLGAYLDGARADTGTGGSYLLYLHGGGDDVDVVLPTAAPAYETVLDTAGAAPGTRPAGTRVRLPARSVLLLRAT</sequence>
<dbReference type="InterPro" id="IPR004193">
    <property type="entry name" value="Glyco_hydro_13_N"/>
</dbReference>
<dbReference type="CDD" id="cd11326">
    <property type="entry name" value="AmyAc_Glg_debranch"/>
    <property type="match status" value="1"/>
</dbReference>
<protein>
    <submittedName>
        <fullName evidence="6">Glycogen operon protein GlgX homolog</fullName>
    </submittedName>
</protein>
<dbReference type="SUPFAM" id="SSF81296">
    <property type="entry name" value="E set domains"/>
    <property type="match status" value="1"/>
</dbReference>
<dbReference type="InterPro" id="IPR011837">
    <property type="entry name" value="Glycogen_debranch_GlgX"/>
</dbReference>
<dbReference type="InterPro" id="IPR013780">
    <property type="entry name" value="Glyco_hydro_b"/>
</dbReference>
<dbReference type="InterPro" id="IPR044505">
    <property type="entry name" value="GlgX_Isoamylase_N_E_set"/>
</dbReference>